<reference evidence="7 8" key="1">
    <citation type="journal article" date="2020" name="Syst. Appl. Microbiol.">
        <title>Alienimonas chondri sp. nov., a novel planctomycete isolated from the biofilm of the red alga Chondrus crispus.</title>
        <authorList>
            <person name="Vitorino I."/>
            <person name="Albuquerque L."/>
            <person name="Wiegand S."/>
            <person name="Kallscheuer N."/>
            <person name="da Costa M.S."/>
            <person name="Lobo-da-Cunha A."/>
            <person name="Jogler C."/>
            <person name="Lage O.M."/>
        </authorList>
    </citation>
    <scope>NUCLEOTIDE SEQUENCE [LARGE SCALE GENOMIC DNA]</scope>
    <source>
        <strain evidence="7 8">LzC2</strain>
    </source>
</reference>
<dbReference type="InterPro" id="IPR009056">
    <property type="entry name" value="Cyt_c-like_dom"/>
</dbReference>
<keyword evidence="1 4" id="KW-0479">Metal-binding</keyword>
<dbReference type="InterPro" id="IPR047262">
    <property type="entry name" value="PRX-like1"/>
</dbReference>
<evidence type="ECO:0000259" key="6">
    <source>
        <dbReference type="PROSITE" id="PS51352"/>
    </source>
</evidence>
<evidence type="ECO:0000256" key="2">
    <source>
        <dbReference type="ARBA" id="ARBA00023004"/>
    </source>
</evidence>
<accession>A0ABX1VGP7</accession>
<evidence type="ECO:0000256" key="4">
    <source>
        <dbReference type="PROSITE-ProRule" id="PRU00433"/>
    </source>
</evidence>
<dbReference type="Pfam" id="PF00578">
    <property type="entry name" value="AhpC-TSA"/>
    <property type="match status" value="1"/>
</dbReference>
<evidence type="ECO:0000313" key="7">
    <source>
        <dbReference type="EMBL" id="NNJ26453.1"/>
    </source>
</evidence>
<dbReference type="InterPro" id="IPR036249">
    <property type="entry name" value="Thioredoxin-like_sf"/>
</dbReference>
<dbReference type="Gene3D" id="2.60.120.230">
    <property type="match status" value="1"/>
</dbReference>
<feature type="domain" description="Cytochrome c" evidence="5">
    <location>
        <begin position="219"/>
        <end position="303"/>
    </location>
</feature>
<dbReference type="Gene3D" id="2.60.120.310">
    <property type="entry name" value="Copper type II, ascorbate-dependent monooxygenase, N-terminal domain"/>
    <property type="match status" value="1"/>
</dbReference>
<protein>
    <submittedName>
        <fullName evidence="7">Uncharacterized protein</fullName>
    </submittedName>
</protein>
<proteinExistence type="predicted"/>
<evidence type="ECO:0000256" key="3">
    <source>
        <dbReference type="ARBA" id="ARBA00023157"/>
    </source>
</evidence>
<dbReference type="PANTHER" id="PTHR43640">
    <property type="entry name" value="OS07G0260300 PROTEIN"/>
    <property type="match status" value="1"/>
</dbReference>
<evidence type="ECO:0000313" key="8">
    <source>
        <dbReference type="Proteomes" id="UP000609651"/>
    </source>
</evidence>
<dbReference type="SUPFAM" id="SSF52833">
    <property type="entry name" value="Thioredoxin-like"/>
    <property type="match status" value="1"/>
</dbReference>
<gene>
    <name evidence="7" type="ORF">LzC2_25380</name>
</gene>
<feature type="domain" description="Thioredoxin" evidence="6">
    <location>
        <begin position="8"/>
        <end position="185"/>
    </location>
</feature>
<dbReference type="InterPro" id="IPR008977">
    <property type="entry name" value="PHM/PNGase_F_dom_sf"/>
</dbReference>
<dbReference type="Proteomes" id="UP000609651">
    <property type="component" value="Unassembled WGS sequence"/>
</dbReference>
<dbReference type="PROSITE" id="PS51352">
    <property type="entry name" value="THIOREDOXIN_2"/>
    <property type="match status" value="1"/>
</dbReference>
<dbReference type="PANTHER" id="PTHR43640:SF1">
    <property type="entry name" value="THIOREDOXIN-DEPENDENT PEROXIREDOXIN"/>
    <property type="match status" value="1"/>
</dbReference>
<keyword evidence="3" id="KW-1015">Disulfide bond</keyword>
<organism evidence="7 8">
    <name type="scientific">Alienimonas chondri</name>
    <dbReference type="NCBI Taxonomy" id="2681879"/>
    <lineage>
        <taxon>Bacteria</taxon>
        <taxon>Pseudomonadati</taxon>
        <taxon>Planctomycetota</taxon>
        <taxon>Planctomycetia</taxon>
        <taxon>Planctomycetales</taxon>
        <taxon>Planctomycetaceae</taxon>
        <taxon>Alienimonas</taxon>
    </lineage>
</organism>
<dbReference type="InterPro" id="IPR036939">
    <property type="entry name" value="Cu2_ascorb_mOase_N_sf"/>
</dbReference>
<keyword evidence="8" id="KW-1185">Reference proteome</keyword>
<dbReference type="InterPro" id="IPR014784">
    <property type="entry name" value="Cu2_ascorb_mOase-like_C"/>
</dbReference>
<evidence type="ECO:0000256" key="1">
    <source>
        <dbReference type="ARBA" id="ARBA00022723"/>
    </source>
</evidence>
<dbReference type="InterPro" id="IPR013766">
    <property type="entry name" value="Thioredoxin_domain"/>
</dbReference>
<sequence>MPFAPLLLAALVATPDAGPPRFPADAELRDVFGNRVTLGEAIGEATEEGAPEAKAVVVAFVGTECPLVQITAPRFRAVAEEGRKNGVRVVLIDSNRQDSLSDLAEFRKAHELEAAGVPVLKDPGNVLADRLKAERTPEVFVFGPVREFGLALQYQGRISDQYGVGYARDSATRDDFGLALASVLKGEKVELPRTEVVGCKIGRVHEADPNATVTWATGAGDKPGAAAVIYENCASCHRPGEAAPFALLDYEEAAGWGPMLAEVVSENRMPPWYADPAHGTFSNDARLSAEEKETLLTWVKAGCPEGDPSEAPEPPTFAEGWRIGEPDLVVPMADVPSDIPADGVIQYRYFRADPGFKEDKYIVAAEPRPGNAEVVHHIIVRVLPPGEQRKINPGDALIGYAPGLPPMQLKPGQAYKIEAGSQFLFEMHYTANGRATTDLSRVGLKFLDPDDVPSDGVGGVKNLSLVKSEAVMTHRFEIPPRAKSHEVVASRKAPGDFTLLALTPHMHYRGASFKYELTTPNGETRTLLDVPAYDFNWQLRYDLEEPIRVKKGSTITCTATYDNSAGNPHNPDPTDTVRWGDQSDEEMMIGFLLIALD</sequence>
<comment type="caution">
    <text evidence="7">The sequence shown here is derived from an EMBL/GenBank/DDBJ whole genome shotgun (WGS) entry which is preliminary data.</text>
</comment>
<dbReference type="RefSeq" id="WP_171187504.1">
    <property type="nucleotide sequence ID" value="NZ_WTPX01000078.1"/>
</dbReference>
<dbReference type="PROSITE" id="PS51007">
    <property type="entry name" value="CYTC"/>
    <property type="match status" value="1"/>
</dbReference>
<name>A0ABX1VGP7_9PLAN</name>
<keyword evidence="4" id="KW-0349">Heme</keyword>
<keyword evidence="2 4" id="KW-0408">Iron</keyword>
<dbReference type="Gene3D" id="3.40.30.10">
    <property type="entry name" value="Glutaredoxin"/>
    <property type="match status" value="1"/>
</dbReference>
<dbReference type="SUPFAM" id="SSF49742">
    <property type="entry name" value="PHM/PNGase F"/>
    <property type="match status" value="2"/>
</dbReference>
<dbReference type="EMBL" id="WTPX01000078">
    <property type="protein sequence ID" value="NNJ26453.1"/>
    <property type="molecule type" value="Genomic_DNA"/>
</dbReference>
<evidence type="ECO:0000259" key="5">
    <source>
        <dbReference type="PROSITE" id="PS51007"/>
    </source>
</evidence>
<dbReference type="InterPro" id="IPR000866">
    <property type="entry name" value="AhpC/TSA"/>
</dbReference>